<dbReference type="HOGENOM" id="CLU_1875101_0_0_1"/>
<dbReference type="Proteomes" id="UP000027195">
    <property type="component" value="Unassembled WGS sequence"/>
</dbReference>
<evidence type="ECO:0000313" key="2">
    <source>
        <dbReference type="EMBL" id="KDQ11839.1"/>
    </source>
</evidence>
<dbReference type="InParanoid" id="A0A067M8I1"/>
<proteinExistence type="predicted"/>
<reference evidence="3" key="1">
    <citation type="journal article" date="2014" name="Proc. Natl. Acad. Sci. U.S.A.">
        <title>Extensive sampling of basidiomycete genomes demonstrates inadequacy of the white-rot/brown-rot paradigm for wood decay fungi.</title>
        <authorList>
            <person name="Riley R."/>
            <person name="Salamov A.A."/>
            <person name="Brown D.W."/>
            <person name="Nagy L.G."/>
            <person name="Floudas D."/>
            <person name="Held B.W."/>
            <person name="Levasseur A."/>
            <person name="Lombard V."/>
            <person name="Morin E."/>
            <person name="Otillar R."/>
            <person name="Lindquist E.A."/>
            <person name="Sun H."/>
            <person name="LaButti K.M."/>
            <person name="Schmutz J."/>
            <person name="Jabbour D."/>
            <person name="Luo H."/>
            <person name="Baker S.E."/>
            <person name="Pisabarro A.G."/>
            <person name="Walton J.D."/>
            <person name="Blanchette R.A."/>
            <person name="Henrissat B."/>
            <person name="Martin F."/>
            <person name="Cullen D."/>
            <person name="Hibbett D.S."/>
            <person name="Grigoriev I.V."/>
        </authorList>
    </citation>
    <scope>NUCLEOTIDE SEQUENCE [LARGE SCALE GENOMIC DNA]</scope>
    <source>
        <strain evidence="3">FD-172 SS1</strain>
    </source>
</reference>
<keyword evidence="3" id="KW-1185">Reference proteome</keyword>
<dbReference type="AlphaFoldDB" id="A0A067M8I1"/>
<accession>A0A067M8I1</accession>
<protein>
    <submittedName>
        <fullName evidence="2">Uncharacterized protein</fullName>
    </submittedName>
</protein>
<dbReference type="EMBL" id="KL198054">
    <property type="protein sequence ID" value="KDQ11839.1"/>
    <property type="molecule type" value="Genomic_DNA"/>
</dbReference>
<evidence type="ECO:0000313" key="3">
    <source>
        <dbReference type="Proteomes" id="UP000027195"/>
    </source>
</evidence>
<evidence type="ECO:0000256" key="1">
    <source>
        <dbReference type="SAM" id="MobiDB-lite"/>
    </source>
</evidence>
<feature type="region of interest" description="Disordered" evidence="1">
    <location>
        <begin position="48"/>
        <end position="82"/>
    </location>
</feature>
<name>A0A067M8I1_BOTB1</name>
<gene>
    <name evidence="2" type="ORF">BOTBODRAFT_146956</name>
</gene>
<organism evidence="2 3">
    <name type="scientific">Botryobasidium botryosum (strain FD-172 SS1)</name>
    <dbReference type="NCBI Taxonomy" id="930990"/>
    <lineage>
        <taxon>Eukaryota</taxon>
        <taxon>Fungi</taxon>
        <taxon>Dikarya</taxon>
        <taxon>Basidiomycota</taxon>
        <taxon>Agaricomycotina</taxon>
        <taxon>Agaricomycetes</taxon>
        <taxon>Cantharellales</taxon>
        <taxon>Botryobasidiaceae</taxon>
        <taxon>Botryobasidium</taxon>
    </lineage>
</organism>
<sequence length="136" mass="15579">MPPFLPPNAGVYDDHSHLSLIYFMREKSETFRVYKEYEAWLTPLAEQHVQTPEPHDRRPRPGDAALCPFAPKHMGQGRQPRGMIEKLRVATSVVGKHYAIRGGDRSEVEWLPEFGCPAWVKIEGRGKLDQRADEGR</sequence>